<dbReference type="InterPro" id="IPR043502">
    <property type="entry name" value="DNA/RNA_pol_sf"/>
</dbReference>
<dbReference type="AlphaFoldDB" id="A0AAV0XY26"/>
<dbReference type="SUPFAM" id="SSF56672">
    <property type="entry name" value="DNA/RNA polymerases"/>
    <property type="match status" value="1"/>
</dbReference>
<gene>
    <name evidence="2" type="ORF">MEUPH1_LOCUS26316</name>
</gene>
<dbReference type="GO" id="GO:0071897">
    <property type="term" value="P:DNA biosynthetic process"/>
    <property type="evidence" value="ECO:0007669"/>
    <property type="project" value="UniProtKB-ARBA"/>
</dbReference>
<dbReference type="InterPro" id="IPR000477">
    <property type="entry name" value="RT_dom"/>
</dbReference>
<proteinExistence type="predicted"/>
<evidence type="ECO:0000259" key="1">
    <source>
        <dbReference type="PROSITE" id="PS50878"/>
    </source>
</evidence>
<accession>A0AAV0XY26</accession>
<protein>
    <recommendedName>
        <fullName evidence="1">Reverse transcriptase domain-containing protein</fullName>
    </recommendedName>
</protein>
<dbReference type="PROSITE" id="PS50878">
    <property type="entry name" value="RT_POL"/>
    <property type="match status" value="1"/>
</dbReference>
<dbReference type="Proteomes" id="UP001160148">
    <property type="component" value="Unassembled WGS sequence"/>
</dbReference>
<evidence type="ECO:0000313" key="2">
    <source>
        <dbReference type="EMBL" id="CAI6372444.1"/>
    </source>
</evidence>
<reference evidence="2 3" key="1">
    <citation type="submission" date="2023-01" db="EMBL/GenBank/DDBJ databases">
        <authorList>
            <person name="Whitehead M."/>
        </authorList>
    </citation>
    <scope>NUCLEOTIDE SEQUENCE [LARGE SCALE GENOMIC DNA]</scope>
</reference>
<name>A0AAV0XY26_9HEMI</name>
<keyword evidence="3" id="KW-1185">Reference proteome</keyword>
<evidence type="ECO:0000313" key="3">
    <source>
        <dbReference type="Proteomes" id="UP001160148"/>
    </source>
</evidence>
<feature type="domain" description="Reverse transcriptase" evidence="1">
    <location>
        <begin position="1"/>
        <end position="154"/>
    </location>
</feature>
<organism evidence="2 3">
    <name type="scientific">Macrosiphum euphorbiae</name>
    <name type="common">potato aphid</name>
    <dbReference type="NCBI Taxonomy" id="13131"/>
    <lineage>
        <taxon>Eukaryota</taxon>
        <taxon>Metazoa</taxon>
        <taxon>Ecdysozoa</taxon>
        <taxon>Arthropoda</taxon>
        <taxon>Hexapoda</taxon>
        <taxon>Insecta</taxon>
        <taxon>Pterygota</taxon>
        <taxon>Neoptera</taxon>
        <taxon>Paraneoptera</taxon>
        <taxon>Hemiptera</taxon>
        <taxon>Sternorrhyncha</taxon>
        <taxon>Aphidomorpha</taxon>
        <taxon>Aphidoidea</taxon>
        <taxon>Aphididae</taxon>
        <taxon>Macrosiphini</taxon>
        <taxon>Macrosiphum</taxon>
    </lineage>
</organism>
<sequence>MPGKSTTTNLLVLQNYILQAFRTGLQVDVIYTDFSKAFDKVDHCALRSKLFNLGIRNPFHSWLVSFITGRQQYVKYMSFNSSLFKINTGVPQGSHIAPLLFNLFINDIEFLNSNKLLYADDMKIYRIITSPADNLLLQDDLTRLSTWCTKKIYP</sequence>
<comment type="caution">
    <text evidence="2">The sequence shown here is derived from an EMBL/GenBank/DDBJ whole genome shotgun (WGS) entry which is preliminary data.</text>
</comment>
<dbReference type="EMBL" id="CARXXK010001030">
    <property type="protein sequence ID" value="CAI6372444.1"/>
    <property type="molecule type" value="Genomic_DNA"/>
</dbReference>
<dbReference type="PANTHER" id="PTHR33332">
    <property type="entry name" value="REVERSE TRANSCRIPTASE DOMAIN-CONTAINING PROTEIN"/>
    <property type="match status" value="1"/>
</dbReference>
<dbReference type="Pfam" id="PF00078">
    <property type="entry name" value="RVT_1"/>
    <property type="match status" value="1"/>
</dbReference>